<protein>
    <submittedName>
        <fullName evidence="1">Uncharacterized protein</fullName>
    </submittedName>
</protein>
<name>A0A6H5FW37_9HEMI</name>
<evidence type="ECO:0000313" key="1">
    <source>
        <dbReference type="EMBL" id="CAA9993660.1"/>
    </source>
</evidence>
<accession>A0A6H5FW37</accession>
<sequence length="188" mass="21061">MVRYWPVLSDFPEHTSPPSRKYSRKLTKSAADSGTLNTVSNCDHRHVSNLRYGAGRNSGNYQENIACPGNGSWRIAGHSIVFFRFTFSSAYFILRTTYNGINHYAILRDGVGFPPIKNAISARFGAGFPPDCVYTMTAYRAVRYSELAGDVEKFVSVYRLVEFIGILLLLTSVSFGREIVTGNRNLRV</sequence>
<gene>
    <name evidence="1" type="ORF">NTEN_LOCUS562</name>
</gene>
<dbReference type="AlphaFoldDB" id="A0A6H5FW37"/>
<evidence type="ECO:0000313" key="2">
    <source>
        <dbReference type="Proteomes" id="UP000479000"/>
    </source>
</evidence>
<dbReference type="EMBL" id="CADCXU010000975">
    <property type="protein sequence ID" value="CAA9993660.1"/>
    <property type="molecule type" value="Genomic_DNA"/>
</dbReference>
<dbReference type="Proteomes" id="UP000479000">
    <property type="component" value="Unassembled WGS sequence"/>
</dbReference>
<keyword evidence="2" id="KW-1185">Reference proteome</keyword>
<organism evidence="1 2">
    <name type="scientific">Nesidiocoris tenuis</name>
    <dbReference type="NCBI Taxonomy" id="355587"/>
    <lineage>
        <taxon>Eukaryota</taxon>
        <taxon>Metazoa</taxon>
        <taxon>Ecdysozoa</taxon>
        <taxon>Arthropoda</taxon>
        <taxon>Hexapoda</taxon>
        <taxon>Insecta</taxon>
        <taxon>Pterygota</taxon>
        <taxon>Neoptera</taxon>
        <taxon>Paraneoptera</taxon>
        <taxon>Hemiptera</taxon>
        <taxon>Heteroptera</taxon>
        <taxon>Panheteroptera</taxon>
        <taxon>Cimicomorpha</taxon>
        <taxon>Miridae</taxon>
        <taxon>Dicyphina</taxon>
        <taxon>Nesidiocoris</taxon>
    </lineage>
</organism>
<proteinExistence type="predicted"/>
<reference evidence="1 2" key="1">
    <citation type="submission" date="2020-02" db="EMBL/GenBank/DDBJ databases">
        <authorList>
            <person name="Ferguson B K."/>
        </authorList>
    </citation>
    <scope>NUCLEOTIDE SEQUENCE [LARGE SCALE GENOMIC DNA]</scope>
</reference>